<evidence type="ECO:0000256" key="1">
    <source>
        <dbReference type="SAM" id="MobiDB-lite"/>
    </source>
</evidence>
<sequence length="107" mass="11775">MDCSQANHQQRERPTQVLVENITKHVGVGDGPGALTREERGLAHHDADRAEQSKDRTNANKRNNPPTILSAIVNEGQEKRDTCGDERGEVHDEARNAADDFPKPIAA</sequence>
<evidence type="ECO:0000313" key="2">
    <source>
        <dbReference type="EMBL" id="CAB4581315.1"/>
    </source>
</evidence>
<accession>A0A6J6F0S9</accession>
<feature type="compositionally biased region" description="Basic and acidic residues" evidence="1">
    <location>
        <begin position="36"/>
        <end position="58"/>
    </location>
</feature>
<feature type="compositionally biased region" description="Basic and acidic residues" evidence="1">
    <location>
        <begin position="76"/>
        <end position="107"/>
    </location>
</feature>
<proteinExistence type="predicted"/>
<protein>
    <submittedName>
        <fullName evidence="2">Unannotated protein</fullName>
    </submittedName>
</protein>
<gene>
    <name evidence="2" type="ORF">UFOPK1603_01808</name>
</gene>
<name>A0A6J6F0S9_9ZZZZ</name>
<organism evidence="2">
    <name type="scientific">freshwater metagenome</name>
    <dbReference type="NCBI Taxonomy" id="449393"/>
    <lineage>
        <taxon>unclassified sequences</taxon>
        <taxon>metagenomes</taxon>
        <taxon>ecological metagenomes</taxon>
    </lineage>
</organism>
<reference evidence="2" key="1">
    <citation type="submission" date="2020-05" db="EMBL/GenBank/DDBJ databases">
        <authorList>
            <person name="Chiriac C."/>
            <person name="Salcher M."/>
            <person name="Ghai R."/>
            <person name="Kavagutti S V."/>
        </authorList>
    </citation>
    <scope>NUCLEOTIDE SEQUENCE</scope>
</reference>
<dbReference type="EMBL" id="CAEZTG010000239">
    <property type="protein sequence ID" value="CAB4581315.1"/>
    <property type="molecule type" value="Genomic_DNA"/>
</dbReference>
<feature type="region of interest" description="Disordered" evidence="1">
    <location>
        <begin position="25"/>
        <end position="107"/>
    </location>
</feature>
<dbReference type="AlphaFoldDB" id="A0A6J6F0S9"/>